<evidence type="ECO:0000256" key="2">
    <source>
        <dbReference type="ARBA" id="ARBA00022670"/>
    </source>
</evidence>
<feature type="compositionally biased region" description="Acidic residues" evidence="12">
    <location>
        <begin position="360"/>
        <end position="370"/>
    </location>
</feature>
<dbReference type="InterPro" id="IPR014721">
    <property type="entry name" value="Ribsml_uS5_D2-typ_fold_subgr"/>
</dbReference>
<dbReference type="InterPro" id="IPR027417">
    <property type="entry name" value="P-loop_NTPase"/>
</dbReference>
<feature type="domain" description="Lon N-terminal" evidence="14">
    <location>
        <begin position="556"/>
        <end position="776"/>
    </location>
</feature>
<dbReference type="GO" id="GO:0006515">
    <property type="term" value="P:protein quality control for misfolded or incompletely synthesized proteins"/>
    <property type="evidence" value="ECO:0007669"/>
    <property type="project" value="TreeGrafter"/>
</dbReference>
<dbReference type="Gene3D" id="1.20.5.5270">
    <property type="match status" value="1"/>
</dbReference>
<evidence type="ECO:0000256" key="9">
    <source>
        <dbReference type="RuleBase" id="RU000591"/>
    </source>
</evidence>
<dbReference type="FunFam" id="1.20.5.5270:FF:000001">
    <property type="entry name" value="Lon protease homolog, mitochondrial"/>
    <property type="match status" value="1"/>
</dbReference>
<dbReference type="SMART" id="SM00382">
    <property type="entry name" value="AAA"/>
    <property type="match status" value="1"/>
</dbReference>
<organism evidence="15">
    <name type="scientific">Micromonas pusilla</name>
    <name type="common">Picoplanktonic green alga</name>
    <name type="synonym">Chromulina pusilla</name>
    <dbReference type="NCBI Taxonomy" id="38833"/>
    <lineage>
        <taxon>Eukaryota</taxon>
        <taxon>Viridiplantae</taxon>
        <taxon>Chlorophyta</taxon>
        <taxon>Mamiellophyceae</taxon>
        <taxon>Mamiellales</taxon>
        <taxon>Mamiellaceae</taxon>
        <taxon>Micromonas</taxon>
    </lineage>
</organism>
<dbReference type="GO" id="GO:0051131">
    <property type="term" value="P:chaperone-mediated protein complex assembly"/>
    <property type="evidence" value="ECO:0007669"/>
    <property type="project" value="TreeGrafter"/>
</dbReference>
<feature type="compositionally biased region" description="Low complexity" evidence="12">
    <location>
        <begin position="629"/>
        <end position="639"/>
    </location>
</feature>
<dbReference type="CDD" id="cd19500">
    <property type="entry name" value="RecA-like_Lon"/>
    <property type="match status" value="1"/>
</dbReference>
<comment type="similarity">
    <text evidence="8 9">Belongs to the peptidase S16 family.</text>
</comment>
<dbReference type="InterPro" id="IPR004815">
    <property type="entry name" value="Lon_bac/euk-typ"/>
</dbReference>
<dbReference type="GO" id="GO:0005759">
    <property type="term" value="C:mitochondrial matrix"/>
    <property type="evidence" value="ECO:0007669"/>
    <property type="project" value="UniProtKB-SubCell"/>
</dbReference>
<keyword evidence="6 9" id="KW-0067">ATP-binding</keyword>
<feature type="region of interest" description="Disordered" evidence="12">
    <location>
        <begin position="352"/>
        <end position="371"/>
    </location>
</feature>
<feature type="active site" evidence="8">
    <location>
        <position position="1344"/>
    </location>
</feature>
<dbReference type="InterPro" id="IPR003959">
    <property type="entry name" value="ATPase_AAA_core"/>
</dbReference>
<comment type="catalytic activity">
    <reaction evidence="7">
        <text>Hydrolysis of proteins in presence of ATP.</text>
        <dbReference type="EC" id="3.4.21.53"/>
    </reaction>
</comment>
<dbReference type="FunFam" id="3.30.230.10:FF:000015">
    <property type="entry name" value="Lon protease homolog, mitochondrial"/>
    <property type="match status" value="1"/>
</dbReference>
<feature type="region of interest" description="Disordered" evidence="12">
    <location>
        <begin position="449"/>
        <end position="497"/>
    </location>
</feature>
<evidence type="ECO:0000256" key="5">
    <source>
        <dbReference type="ARBA" id="ARBA00022825"/>
    </source>
</evidence>
<dbReference type="SUPFAM" id="SSF54211">
    <property type="entry name" value="Ribosomal protein S5 domain 2-like"/>
    <property type="match status" value="1"/>
</dbReference>
<feature type="coiled-coil region" evidence="11">
    <location>
        <begin position="1147"/>
        <end position="1208"/>
    </location>
</feature>
<evidence type="ECO:0000256" key="4">
    <source>
        <dbReference type="ARBA" id="ARBA00022801"/>
    </source>
</evidence>
<accession>A0A7R9TMQ0</accession>
<feature type="region of interest" description="Disordered" evidence="12">
    <location>
        <begin position="31"/>
        <end position="62"/>
    </location>
</feature>
<dbReference type="Pfam" id="PF22667">
    <property type="entry name" value="Lon_lid"/>
    <property type="match status" value="1"/>
</dbReference>
<evidence type="ECO:0000313" key="15">
    <source>
        <dbReference type="EMBL" id="CAD8240026.1"/>
    </source>
</evidence>
<keyword evidence="3 9" id="KW-0547">Nucleotide-binding</keyword>
<dbReference type="InterPro" id="IPR020568">
    <property type="entry name" value="Ribosomal_Su5_D2-typ_SF"/>
</dbReference>
<dbReference type="InterPro" id="IPR008268">
    <property type="entry name" value="Peptidase_S16_AS"/>
</dbReference>
<dbReference type="PROSITE" id="PS51787">
    <property type="entry name" value="LON_N"/>
    <property type="match status" value="1"/>
</dbReference>
<evidence type="ECO:0000256" key="3">
    <source>
        <dbReference type="ARBA" id="ARBA00022741"/>
    </source>
</evidence>
<dbReference type="Pfam" id="PF00004">
    <property type="entry name" value="AAA"/>
    <property type="match status" value="1"/>
</dbReference>
<dbReference type="PANTHER" id="PTHR43718">
    <property type="entry name" value="LON PROTEASE"/>
    <property type="match status" value="1"/>
</dbReference>
<evidence type="ECO:0000256" key="7">
    <source>
        <dbReference type="ARBA" id="ARBA00050665"/>
    </source>
</evidence>
<dbReference type="Gene3D" id="3.30.230.10">
    <property type="match status" value="1"/>
</dbReference>
<dbReference type="FunFam" id="1.20.58.1480:FF:000002">
    <property type="entry name" value="Lon protease homolog, mitochondrial"/>
    <property type="match status" value="1"/>
</dbReference>
<dbReference type="InterPro" id="IPR003593">
    <property type="entry name" value="AAA+_ATPase"/>
</dbReference>
<evidence type="ECO:0000256" key="10">
    <source>
        <dbReference type="RuleBase" id="RU000592"/>
    </source>
</evidence>
<evidence type="ECO:0000256" key="12">
    <source>
        <dbReference type="SAM" id="MobiDB-lite"/>
    </source>
</evidence>
<keyword evidence="5 8" id="KW-0720">Serine protease</keyword>
<reference evidence="15" key="1">
    <citation type="submission" date="2021-01" db="EMBL/GenBank/DDBJ databases">
        <authorList>
            <person name="Corre E."/>
            <person name="Pelletier E."/>
            <person name="Niang G."/>
            <person name="Scheremetjew M."/>
            <person name="Finn R."/>
            <person name="Kale V."/>
            <person name="Holt S."/>
            <person name="Cochrane G."/>
            <person name="Meng A."/>
            <person name="Brown T."/>
            <person name="Cohen L."/>
        </authorList>
    </citation>
    <scope>NUCLEOTIDE SEQUENCE</scope>
    <source>
        <strain evidence="15">RCC1614</strain>
    </source>
</reference>
<keyword evidence="2 8" id="KW-0645">Protease</keyword>
<dbReference type="GO" id="GO:0016887">
    <property type="term" value="F:ATP hydrolysis activity"/>
    <property type="evidence" value="ECO:0007669"/>
    <property type="project" value="InterPro"/>
</dbReference>
<dbReference type="InterPro" id="IPR003111">
    <property type="entry name" value="Lon_prtase_N"/>
</dbReference>
<dbReference type="Pfam" id="PF05362">
    <property type="entry name" value="Lon_C"/>
    <property type="match status" value="1"/>
</dbReference>
<dbReference type="InterPro" id="IPR008269">
    <property type="entry name" value="Lon_proteolytic"/>
</dbReference>
<dbReference type="EC" id="3.4.21.-" evidence="10"/>
<dbReference type="GO" id="GO:0005524">
    <property type="term" value="F:ATP binding"/>
    <property type="evidence" value="ECO:0007669"/>
    <property type="project" value="UniProtKB-KW"/>
</dbReference>
<feature type="compositionally biased region" description="Basic and acidic residues" evidence="12">
    <location>
        <begin position="476"/>
        <end position="496"/>
    </location>
</feature>
<dbReference type="PROSITE" id="PS01046">
    <property type="entry name" value="LON_SER"/>
    <property type="match status" value="1"/>
</dbReference>
<evidence type="ECO:0000256" key="8">
    <source>
        <dbReference type="PROSITE-ProRule" id="PRU01122"/>
    </source>
</evidence>
<sequence length="1444" mass="157679">MHDDRCVAAGWSESMTDRILDRCDEVEAAKADAERRMAEKEKADAAEKDSRDKMTEAEKKRADGENCREQLARACGIGEDADPEVVIKKACTRACTNIVHGDHCKRAGITDKKLKRHLLCGEIDPKTRELKPDTPRPKLCQRGLKTICGVDGDILRFDPATFESGAHDKTKLCSAECVELTHSKHCQALGVHERLVPEDLCDRMACEDFEEEEGICQEDLCDPKCKLSTEPKCAATAAHLGIAEVDLLECAVKRGEMTQLELDARFPPGERFIEQCVKHDACHGDEDADGEEDRLCADECPLRTERCAYTRRAIGLDGRPMEVQCAAEEMGVMDCDALDDAVSDVLESCPGVAETTWRPDDDDDDEDDDDVKTRDACEAVFGYGASDDGRGNACAAAAREKLVGFTLKCILNGKKKVIKNNRIAYAREDEDEAAEAVANLFFFRCGGEGGEGEDDDKEGGGEEKEKSTPTKSKKKAAADAAKEKEEAEAAEKEKGPELTIVSSEVPVPELSYEARWESIEDIRYRARISKDALPSCAFYTFTHAHEHLVCATTSSDAALVVGGFQDSVVRVWDMNKSVPGGTDKYDTDPASRKRLKRREAGYDQLPDGDGDDDEKELGAEGKKKGGAAKGKAAAAGAPGAKKKKSGDDAEEGGVTLLLLGHHRLRKTQTMRSDPMVVGVEHLKDKPHKPAEDDDVLKATANEVIATIKDLLKVNPMAKETLQYFAQRFSDFQDPAKLADLATSMCSADDQAMQDILSTVDVRDRLNKALTLLKKEVELGKLQADIGRRVEEKISGDQRKYFLMEQLKSIKKELGMERDDKTALAEKFAEKFAAFRDQAPAHAVKTIEEELQKLSGLEPSSSEFNVTRNYLEWLTSIPWGHSSEERLDITEASKVLDDDHYGLEDVKERILEFIAVGQLRGTTQGKIITLVGPPGVGKTSIGQSIARALDRKFFRFSVGGLSDVAEIKGHRRTYVGAMPGKLVQCLKSTGVDNPVVLIDEVDKLGRGYQGDPASALLELLDPEQNGSFLDHYLDVPVDLSKVLFVCTANVLDTIPGPLLDRMEVVRLSGYIADEKNAIARRYLEKNAKERSGVGESEASITDQAMKSLIEDYCREAGVRNLQKHLEKIYRKVALKLAKSKGPEASKRVGEARAKVKAAMKNLETKEAEHKKVAASAKSEKILKAAEEEVAEAKQQLADAENGVKDAIDASAVAGEHAIAVDAGKDLIEYVGQPPFQTDRIYETTPPGVVTGLAWTSMGGSTLYIECTAVQQNVRSAENGEEGGGSKGGTLKTTGQLGDVMKESTTIAHTYARAFLQRKHPGNTFFDDTALHVHVPAGSTPKDGPSAGCTMITAMVSLATGKPVRPNLAMTGEVTLTGIVMPIGGVKEKTIAARRSGVTTILFPEGNRRDYDELSDEVKRGIEVHFVSTYDEVYEHALGWDEAKPA</sequence>
<name>A0A7R9TMQ0_MICPS</name>
<proteinExistence type="inferred from homology"/>
<dbReference type="SUPFAM" id="SSF88697">
    <property type="entry name" value="PUA domain-like"/>
    <property type="match status" value="1"/>
</dbReference>
<dbReference type="InterPro" id="IPR027065">
    <property type="entry name" value="Lon_Prtase"/>
</dbReference>
<dbReference type="SMART" id="SM00464">
    <property type="entry name" value="LON"/>
    <property type="match status" value="1"/>
</dbReference>
<dbReference type="PANTHER" id="PTHR43718:SF2">
    <property type="entry name" value="LON PROTEASE HOMOLOG, MITOCHONDRIAL"/>
    <property type="match status" value="1"/>
</dbReference>
<dbReference type="Gene3D" id="3.40.50.300">
    <property type="entry name" value="P-loop containing nucleotide triphosphate hydrolases"/>
    <property type="match status" value="1"/>
</dbReference>
<evidence type="ECO:0000259" key="13">
    <source>
        <dbReference type="PROSITE" id="PS51786"/>
    </source>
</evidence>
<evidence type="ECO:0000256" key="1">
    <source>
        <dbReference type="ARBA" id="ARBA00004305"/>
    </source>
</evidence>
<feature type="active site" evidence="8">
    <location>
        <position position="1387"/>
    </location>
</feature>
<dbReference type="InterPro" id="IPR054594">
    <property type="entry name" value="Lon_lid"/>
</dbReference>
<dbReference type="PRINTS" id="PR00830">
    <property type="entry name" value="ENDOLAPTASE"/>
</dbReference>
<dbReference type="Pfam" id="PF02190">
    <property type="entry name" value="LON_substr_bdg"/>
    <property type="match status" value="1"/>
</dbReference>
<evidence type="ECO:0000256" key="11">
    <source>
        <dbReference type="SAM" id="Coils"/>
    </source>
</evidence>
<dbReference type="PROSITE" id="PS51786">
    <property type="entry name" value="LON_PROTEOLYTIC"/>
    <property type="match status" value="1"/>
</dbReference>
<feature type="compositionally biased region" description="Acidic residues" evidence="12">
    <location>
        <begin position="606"/>
        <end position="615"/>
    </location>
</feature>
<feature type="region of interest" description="Disordered" evidence="12">
    <location>
        <begin position="575"/>
        <end position="649"/>
    </location>
</feature>
<dbReference type="InterPro" id="IPR019775">
    <property type="entry name" value="WD40_repeat_CS"/>
</dbReference>
<dbReference type="SUPFAM" id="SSF52540">
    <property type="entry name" value="P-loop containing nucleoside triphosphate hydrolases"/>
    <property type="match status" value="1"/>
</dbReference>
<dbReference type="GO" id="GO:0003697">
    <property type="term" value="F:single-stranded DNA binding"/>
    <property type="evidence" value="ECO:0007669"/>
    <property type="project" value="TreeGrafter"/>
</dbReference>
<dbReference type="GO" id="GO:0004252">
    <property type="term" value="F:serine-type endopeptidase activity"/>
    <property type="evidence" value="ECO:0007669"/>
    <property type="project" value="UniProtKB-UniRule"/>
</dbReference>
<evidence type="ECO:0000259" key="14">
    <source>
        <dbReference type="PROSITE" id="PS51787"/>
    </source>
</evidence>
<dbReference type="InterPro" id="IPR015947">
    <property type="entry name" value="PUA-like_sf"/>
</dbReference>
<dbReference type="EMBL" id="HBDY01009398">
    <property type="protein sequence ID" value="CAD8240026.1"/>
    <property type="molecule type" value="Transcribed_RNA"/>
</dbReference>
<keyword evidence="4 8" id="KW-0378">Hydrolase</keyword>
<protein>
    <recommendedName>
        <fullName evidence="10">Lon protease homolog</fullName>
        <ecNumber evidence="10">3.4.21.-</ecNumber>
    </recommendedName>
</protein>
<dbReference type="NCBIfam" id="TIGR00763">
    <property type="entry name" value="lon"/>
    <property type="match status" value="1"/>
</dbReference>
<keyword evidence="11" id="KW-0175">Coiled coil</keyword>
<gene>
    <name evidence="15" type="ORF">MPUS1402_LOCUS7027</name>
</gene>
<dbReference type="GO" id="GO:0007005">
    <property type="term" value="P:mitochondrion organization"/>
    <property type="evidence" value="ECO:0007669"/>
    <property type="project" value="TreeGrafter"/>
</dbReference>
<comment type="subcellular location">
    <subcellularLocation>
        <location evidence="1">Mitochondrion matrix</location>
    </subcellularLocation>
</comment>
<dbReference type="GO" id="GO:0004176">
    <property type="term" value="F:ATP-dependent peptidase activity"/>
    <property type="evidence" value="ECO:0007669"/>
    <property type="project" value="UniProtKB-UniRule"/>
</dbReference>
<feature type="compositionally biased region" description="Basic and acidic residues" evidence="12">
    <location>
        <begin position="458"/>
        <end position="468"/>
    </location>
</feature>
<dbReference type="FunFam" id="3.40.50.300:FF:000021">
    <property type="entry name" value="Lon protease homolog"/>
    <property type="match status" value="1"/>
</dbReference>
<feature type="domain" description="Lon proteolytic" evidence="13">
    <location>
        <begin position="1242"/>
        <end position="1438"/>
    </location>
</feature>
<evidence type="ECO:0000256" key="6">
    <source>
        <dbReference type="ARBA" id="ARBA00022840"/>
    </source>
</evidence>
<dbReference type="PROSITE" id="PS00678">
    <property type="entry name" value="WD_REPEATS_1"/>
    <property type="match status" value="1"/>
</dbReference>
<dbReference type="Gene3D" id="1.10.8.60">
    <property type="match status" value="1"/>
</dbReference>
<dbReference type="Gene3D" id="1.20.58.1480">
    <property type="match status" value="1"/>
</dbReference>